<proteinExistence type="predicted"/>
<accession>A0A2M4CCD7</accession>
<name>A0A2M4CCD7_9DIPT</name>
<evidence type="ECO:0000313" key="1">
    <source>
        <dbReference type="EMBL" id="MBW62618.1"/>
    </source>
</evidence>
<dbReference type="AlphaFoldDB" id="A0A2M4CCD7"/>
<organism evidence="1">
    <name type="scientific">Anopheles marajoara</name>
    <dbReference type="NCBI Taxonomy" id="58244"/>
    <lineage>
        <taxon>Eukaryota</taxon>
        <taxon>Metazoa</taxon>
        <taxon>Ecdysozoa</taxon>
        <taxon>Arthropoda</taxon>
        <taxon>Hexapoda</taxon>
        <taxon>Insecta</taxon>
        <taxon>Pterygota</taxon>
        <taxon>Neoptera</taxon>
        <taxon>Endopterygota</taxon>
        <taxon>Diptera</taxon>
        <taxon>Nematocera</taxon>
        <taxon>Culicoidea</taxon>
        <taxon>Culicidae</taxon>
        <taxon>Anophelinae</taxon>
        <taxon>Anopheles</taxon>
    </lineage>
</organism>
<reference evidence="1" key="1">
    <citation type="submission" date="2018-01" db="EMBL/GenBank/DDBJ databases">
        <title>An insight into the sialome of Amazonian anophelines.</title>
        <authorList>
            <person name="Ribeiro J.M."/>
            <person name="Scarpassa V."/>
            <person name="Calvo E."/>
        </authorList>
    </citation>
    <scope>NUCLEOTIDE SEQUENCE</scope>
    <source>
        <tissue evidence="1">Salivary glands</tissue>
    </source>
</reference>
<dbReference type="EMBL" id="GGFJ01013477">
    <property type="protein sequence ID" value="MBW62618.1"/>
    <property type="molecule type" value="Transcribed_RNA"/>
</dbReference>
<protein>
    <submittedName>
        <fullName evidence="1">Putative secreted protein</fullName>
    </submittedName>
</protein>
<sequence length="81" mass="8925">MVGWLVGWFRVREGFALSISARGERQANAICHCRFQFRDGIVLPVSLSLPYVVTQSATMCSELPNIPTDCVHGTVSPCRSV</sequence>